<feature type="compositionally biased region" description="Low complexity" evidence="1">
    <location>
        <begin position="92"/>
        <end position="101"/>
    </location>
</feature>
<feature type="region of interest" description="Disordered" evidence="1">
    <location>
        <begin position="92"/>
        <end position="118"/>
    </location>
</feature>
<gene>
    <name evidence="3" type="ORF">ANANG_G00264230</name>
</gene>
<feature type="region of interest" description="Disordered" evidence="1">
    <location>
        <begin position="188"/>
        <end position="219"/>
    </location>
</feature>
<reference evidence="3" key="1">
    <citation type="submission" date="2021-01" db="EMBL/GenBank/DDBJ databases">
        <title>A chromosome-scale assembly of European eel, Anguilla anguilla.</title>
        <authorList>
            <person name="Henkel C."/>
            <person name="Jong-Raadsen S.A."/>
            <person name="Dufour S."/>
            <person name="Weltzien F.-A."/>
            <person name="Palstra A.P."/>
            <person name="Pelster B."/>
            <person name="Spaink H.P."/>
            <person name="Van Den Thillart G.E."/>
            <person name="Jansen H."/>
            <person name="Zahm M."/>
            <person name="Klopp C."/>
            <person name="Cedric C."/>
            <person name="Louis A."/>
            <person name="Berthelot C."/>
            <person name="Parey E."/>
            <person name="Roest Crollius H."/>
            <person name="Montfort J."/>
            <person name="Robinson-Rechavi M."/>
            <person name="Bucao C."/>
            <person name="Bouchez O."/>
            <person name="Gislard M."/>
            <person name="Lluch J."/>
            <person name="Milhes M."/>
            <person name="Lampietro C."/>
            <person name="Lopez Roques C."/>
            <person name="Donnadieu C."/>
            <person name="Braasch I."/>
            <person name="Desvignes T."/>
            <person name="Postlethwait J."/>
            <person name="Bobe J."/>
            <person name="Guiguen Y."/>
            <person name="Dirks R."/>
        </authorList>
    </citation>
    <scope>NUCLEOTIDE SEQUENCE</scope>
    <source>
        <strain evidence="3">Tag_6206</strain>
        <tissue evidence="3">Liver</tissue>
    </source>
</reference>
<name>A0A9D3RLD6_ANGAN</name>
<keyword evidence="4" id="KW-1185">Reference proteome</keyword>
<organism evidence="3 4">
    <name type="scientific">Anguilla anguilla</name>
    <name type="common">European freshwater eel</name>
    <name type="synonym">Muraena anguilla</name>
    <dbReference type="NCBI Taxonomy" id="7936"/>
    <lineage>
        <taxon>Eukaryota</taxon>
        <taxon>Metazoa</taxon>
        <taxon>Chordata</taxon>
        <taxon>Craniata</taxon>
        <taxon>Vertebrata</taxon>
        <taxon>Euteleostomi</taxon>
        <taxon>Actinopterygii</taxon>
        <taxon>Neopterygii</taxon>
        <taxon>Teleostei</taxon>
        <taxon>Anguilliformes</taxon>
        <taxon>Anguillidae</taxon>
        <taxon>Anguilla</taxon>
    </lineage>
</organism>
<dbReference type="EMBL" id="JAFIRN010000015">
    <property type="protein sequence ID" value="KAG5834688.1"/>
    <property type="molecule type" value="Genomic_DNA"/>
</dbReference>
<evidence type="ECO:0000256" key="1">
    <source>
        <dbReference type="SAM" id="MobiDB-lite"/>
    </source>
</evidence>
<sequence>MLLLLLNPFCVIPGPETSGTGPLELLAFKTTQSSKLLLGFGSRPSPWSEISTAERVWLSLSVPPLSPPLVAQSETPSSRGVGEPVWVPAAVSPSRSLSPPASSAPPRGPPGPPPGRRPRPAARPLLFLRGLLLFLCRLLLFLRGLLLFLRRLLLFLRRLLLFLRYAGSGRTRRAGDLAGQGGGGLLFLPAASSRPPPPPGFGRSASSRHASAGSAVPGR</sequence>
<keyword evidence="2" id="KW-0472">Membrane</keyword>
<evidence type="ECO:0000313" key="3">
    <source>
        <dbReference type="EMBL" id="KAG5834688.1"/>
    </source>
</evidence>
<dbReference type="Proteomes" id="UP001044222">
    <property type="component" value="Chromosome 15"/>
</dbReference>
<keyword evidence="2" id="KW-0812">Transmembrane</keyword>
<feature type="transmembrane region" description="Helical" evidence="2">
    <location>
        <begin position="126"/>
        <end position="149"/>
    </location>
</feature>
<feature type="compositionally biased region" description="Pro residues" evidence="1">
    <location>
        <begin position="102"/>
        <end position="115"/>
    </location>
</feature>
<evidence type="ECO:0000256" key="2">
    <source>
        <dbReference type="SAM" id="Phobius"/>
    </source>
</evidence>
<proteinExistence type="predicted"/>
<keyword evidence="2" id="KW-1133">Transmembrane helix</keyword>
<feature type="non-terminal residue" evidence="3">
    <location>
        <position position="219"/>
    </location>
</feature>
<comment type="caution">
    <text evidence="3">The sequence shown here is derived from an EMBL/GenBank/DDBJ whole genome shotgun (WGS) entry which is preliminary data.</text>
</comment>
<dbReference type="AlphaFoldDB" id="A0A9D3RLD6"/>
<evidence type="ECO:0000313" key="4">
    <source>
        <dbReference type="Proteomes" id="UP001044222"/>
    </source>
</evidence>
<feature type="compositionally biased region" description="Low complexity" evidence="1">
    <location>
        <begin position="201"/>
        <end position="219"/>
    </location>
</feature>
<accession>A0A9D3RLD6</accession>
<protein>
    <submittedName>
        <fullName evidence="3">Uncharacterized protein</fullName>
    </submittedName>
</protein>